<evidence type="ECO:0000256" key="1">
    <source>
        <dbReference type="ARBA" id="ARBA00001182"/>
    </source>
</evidence>
<feature type="domain" description="Thioredoxin" evidence="14">
    <location>
        <begin position="355"/>
        <end position="485"/>
    </location>
</feature>
<comment type="caution">
    <text evidence="15">The sequence shown here is derived from an EMBL/GenBank/DDBJ whole genome shotgun (WGS) entry which is preliminary data.</text>
</comment>
<evidence type="ECO:0000256" key="5">
    <source>
        <dbReference type="ARBA" id="ARBA00022729"/>
    </source>
</evidence>
<dbReference type="InterPro" id="IPR017937">
    <property type="entry name" value="Thioredoxin_CS"/>
</dbReference>
<dbReference type="PANTHER" id="PTHR18929">
    <property type="entry name" value="PROTEIN DISULFIDE ISOMERASE"/>
    <property type="match status" value="1"/>
</dbReference>
<evidence type="ECO:0000256" key="4">
    <source>
        <dbReference type="ARBA" id="ARBA00012723"/>
    </source>
</evidence>
<dbReference type="GO" id="GO:0006457">
    <property type="term" value="P:protein folding"/>
    <property type="evidence" value="ECO:0007669"/>
    <property type="project" value="TreeGrafter"/>
</dbReference>
<keyword evidence="16" id="KW-1185">Reference proteome</keyword>
<dbReference type="InterPro" id="IPR013766">
    <property type="entry name" value="Thioredoxin_domain"/>
</dbReference>
<evidence type="ECO:0000256" key="3">
    <source>
        <dbReference type="ARBA" id="ARBA00006347"/>
    </source>
</evidence>
<feature type="chain" id="PRO_5042668239" description="Protein disulfide-isomerase" evidence="13">
    <location>
        <begin position="21"/>
        <end position="508"/>
    </location>
</feature>
<dbReference type="PRINTS" id="PR00421">
    <property type="entry name" value="THIOREDOXIN"/>
</dbReference>
<dbReference type="PROSITE" id="PS51257">
    <property type="entry name" value="PROKAR_LIPOPROTEIN"/>
    <property type="match status" value="1"/>
</dbReference>
<dbReference type="FunFam" id="3.40.30.10:FF:000042">
    <property type="entry name" value="protein disulfide-isomerase A2"/>
    <property type="match status" value="1"/>
</dbReference>
<dbReference type="GO" id="GO:0005788">
    <property type="term" value="C:endoplasmic reticulum lumen"/>
    <property type="evidence" value="ECO:0007669"/>
    <property type="project" value="UniProtKB-SubCell"/>
</dbReference>
<keyword evidence="6" id="KW-0677">Repeat</keyword>
<evidence type="ECO:0000256" key="6">
    <source>
        <dbReference type="ARBA" id="ARBA00022737"/>
    </source>
</evidence>
<evidence type="ECO:0000256" key="9">
    <source>
        <dbReference type="ARBA" id="ARBA00023235"/>
    </source>
</evidence>
<dbReference type="GO" id="GO:0003756">
    <property type="term" value="F:protein disulfide isomerase activity"/>
    <property type="evidence" value="ECO:0007669"/>
    <property type="project" value="UniProtKB-EC"/>
</dbReference>
<evidence type="ECO:0000256" key="7">
    <source>
        <dbReference type="ARBA" id="ARBA00022824"/>
    </source>
</evidence>
<dbReference type="NCBIfam" id="TIGR01126">
    <property type="entry name" value="pdi_dom"/>
    <property type="match status" value="2"/>
</dbReference>
<dbReference type="NCBIfam" id="TIGR01130">
    <property type="entry name" value="ER_PDI_fam"/>
    <property type="match status" value="1"/>
</dbReference>
<dbReference type="InterPro" id="IPR005792">
    <property type="entry name" value="Prot_disulphide_isomerase"/>
</dbReference>
<comment type="catalytic activity">
    <reaction evidence="1 13">
        <text>Catalyzes the rearrangement of -S-S- bonds in proteins.</text>
        <dbReference type="EC" id="5.3.4.1"/>
    </reaction>
</comment>
<evidence type="ECO:0000256" key="11">
    <source>
        <dbReference type="PIRSR" id="PIRSR605792-51"/>
    </source>
</evidence>
<dbReference type="EMBL" id="JAVFKY010000001">
    <property type="protein sequence ID" value="KAK5583472.1"/>
    <property type="molecule type" value="Genomic_DNA"/>
</dbReference>
<sequence>MNKFLALLFVLAFFANIAFSCEGHPEHDHGDDHEHDHEESFVKVLSTDNFHDSVAEHDVTLVMFYAPWCGHCKTLKPLYEDAAKQLSANKKVAMAKVDCTQHEQLCKQNKVQGYPTLIVFKNGKAEPYEGDRTTKSLVQTLEEELKPTIATLETNEEIDEFKKQHPIGVVGFFDNDHDDRFKLFSDLAAGNKKSAKFAVVIDKDFSKEHVEATPNVVLFRKFDEPTVAHKGEFDTESLSKFIKGNSVPLLGEINRNTYKKYESIAVPLAYLFIDSGDDNTKVLEDVKKIATSQKGNAVFCWVDMKKFPQQATHMGLSGKVVPSLSVDSVANKARYNFDEKETFSFDTVSKWVEDVIAGKVTPFVKSQPEPESNNGPVKVAVGTTFKKLVLESPKDVLVEFYAPWCGHCKNLAPIYDKLGEYLKDVESVSIVKIDADSNDVPSDLEIRGYPTIMLFKADDKENPISYEGQRNDHMDFVEFIQDNAAIEFKLPSETQEVESKKDSKHDEL</sequence>
<dbReference type="Pfam" id="PF00085">
    <property type="entry name" value="Thioredoxin"/>
    <property type="match status" value="2"/>
</dbReference>
<feature type="disulfide bond" description="Redox-active" evidence="11">
    <location>
        <begin position="405"/>
        <end position="408"/>
    </location>
</feature>
<evidence type="ECO:0000313" key="15">
    <source>
        <dbReference type="EMBL" id="KAK5583472.1"/>
    </source>
</evidence>
<organism evidence="15 16">
    <name type="scientific">Dictyostelium firmibasis</name>
    <dbReference type="NCBI Taxonomy" id="79012"/>
    <lineage>
        <taxon>Eukaryota</taxon>
        <taxon>Amoebozoa</taxon>
        <taxon>Evosea</taxon>
        <taxon>Eumycetozoa</taxon>
        <taxon>Dictyostelia</taxon>
        <taxon>Dictyosteliales</taxon>
        <taxon>Dictyosteliaceae</taxon>
        <taxon>Dictyostelium</taxon>
    </lineage>
</organism>
<dbReference type="InterPro" id="IPR036249">
    <property type="entry name" value="Thioredoxin-like_sf"/>
</dbReference>
<dbReference type="FunFam" id="3.40.30.10:FF:000017">
    <property type="entry name" value="Protein disulfide-isomerase A4"/>
    <property type="match status" value="1"/>
</dbReference>
<keyword evidence="5 13" id="KW-0732">Signal</keyword>
<dbReference type="CDD" id="cd02982">
    <property type="entry name" value="PDI_b'_family"/>
    <property type="match status" value="1"/>
</dbReference>
<evidence type="ECO:0000256" key="8">
    <source>
        <dbReference type="ARBA" id="ARBA00023157"/>
    </source>
</evidence>
<dbReference type="AlphaFoldDB" id="A0AAN7U4A6"/>
<protein>
    <recommendedName>
        <fullName evidence="4 13">Protein disulfide-isomerase</fullName>
        <ecNumber evidence="4 13">5.3.4.1</ecNumber>
    </recommendedName>
</protein>
<comment type="similarity">
    <text evidence="3 12">Belongs to the protein disulfide isomerase family.</text>
</comment>
<reference evidence="15 16" key="1">
    <citation type="submission" date="2023-11" db="EMBL/GenBank/DDBJ databases">
        <title>Dfirmibasis_genome.</title>
        <authorList>
            <person name="Edelbroek B."/>
            <person name="Kjellin J."/>
            <person name="Jerlstrom-Hultqvist J."/>
            <person name="Soderbom F."/>
        </authorList>
    </citation>
    <scope>NUCLEOTIDE SEQUENCE [LARGE SCALE GENOMIC DNA]</scope>
    <source>
        <strain evidence="15 16">TNS-C-14</strain>
    </source>
</reference>
<dbReference type="PANTHER" id="PTHR18929:SF132">
    <property type="entry name" value="PROTEIN DISULFIDE-ISOMERASE A3"/>
    <property type="match status" value="1"/>
</dbReference>
<dbReference type="Pfam" id="PF13848">
    <property type="entry name" value="Thioredoxin_6"/>
    <property type="match status" value="1"/>
</dbReference>
<evidence type="ECO:0000259" key="14">
    <source>
        <dbReference type="PROSITE" id="PS51352"/>
    </source>
</evidence>
<evidence type="ECO:0000313" key="16">
    <source>
        <dbReference type="Proteomes" id="UP001344447"/>
    </source>
</evidence>
<dbReference type="GO" id="GO:0034976">
    <property type="term" value="P:response to endoplasmic reticulum stress"/>
    <property type="evidence" value="ECO:0007669"/>
    <property type="project" value="TreeGrafter"/>
</dbReference>
<dbReference type="EC" id="5.3.4.1" evidence="4 13"/>
<dbReference type="CDD" id="cd02961">
    <property type="entry name" value="PDI_a_family"/>
    <property type="match status" value="1"/>
</dbReference>
<dbReference type="Gene3D" id="3.40.30.10">
    <property type="entry name" value="Glutaredoxin"/>
    <property type="match status" value="4"/>
</dbReference>
<dbReference type="CDD" id="cd02995">
    <property type="entry name" value="PDI_a_PDI_a'_C"/>
    <property type="match status" value="1"/>
</dbReference>
<keyword evidence="9 13" id="KW-0413">Isomerase</keyword>
<feature type="disulfide bond" description="Redox-active" evidence="11">
    <location>
        <begin position="69"/>
        <end position="72"/>
    </location>
</feature>
<evidence type="ECO:0000256" key="13">
    <source>
        <dbReference type="RuleBase" id="RU361130"/>
    </source>
</evidence>
<keyword evidence="7" id="KW-0256">Endoplasmic reticulum</keyword>
<dbReference type="CDD" id="cd02981">
    <property type="entry name" value="PDI_b_family"/>
    <property type="match status" value="1"/>
</dbReference>
<evidence type="ECO:0000256" key="2">
    <source>
        <dbReference type="ARBA" id="ARBA00004319"/>
    </source>
</evidence>
<feature type="domain" description="Thioredoxin" evidence="14">
    <location>
        <begin position="10"/>
        <end position="146"/>
    </location>
</feature>
<keyword evidence="8 11" id="KW-1015">Disulfide bond</keyword>
<keyword evidence="10 11" id="KW-0676">Redox-active center</keyword>
<evidence type="ECO:0000256" key="12">
    <source>
        <dbReference type="RuleBase" id="RU004208"/>
    </source>
</evidence>
<dbReference type="InterPro" id="IPR005788">
    <property type="entry name" value="PDI_thioredoxin-like_dom"/>
</dbReference>
<dbReference type="PROSITE" id="PS51352">
    <property type="entry name" value="THIOREDOXIN_2"/>
    <property type="match status" value="2"/>
</dbReference>
<accession>A0AAN7U4A6</accession>
<proteinExistence type="inferred from homology"/>
<comment type="subcellular location">
    <subcellularLocation>
        <location evidence="2">Endoplasmic reticulum lumen</location>
    </subcellularLocation>
</comment>
<dbReference type="SUPFAM" id="SSF52833">
    <property type="entry name" value="Thioredoxin-like"/>
    <property type="match status" value="3"/>
</dbReference>
<dbReference type="Proteomes" id="UP001344447">
    <property type="component" value="Unassembled WGS sequence"/>
</dbReference>
<dbReference type="PROSITE" id="PS00194">
    <property type="entry name" value="THIOREDOXIN_1"/>
    <property type="match status" value="2"/>
</dbReference>
<gene>
    <name evidence="15" type="ORF">RB653_005067</name>
</gene>
<feature type="signal peptide" evidence="13">
    <location>
        <begin position="1"/>
        <end position="20"/>
    </location>
</feature>
<evidence type="ECO:0000256" key="10">
    <source>
        <dbReference type="ARBA" id="ARBA00023284"/>
    </source>
</evidence>
<name>A0AAN7U4A6_9MYCE</name>